<organism evidence="1 2">
    <name type="scientific">Dermacentor silvarum</name>
    <name type="common">Tick</name>
    <dbReference type="NCBI Taxonomy" id="543639"/>
    <lineage>
        <taxon>Eukaryota</taxon>
        <taxon>Metazoa</taxon>
        <taxon>Ecdysozoa</taxon>
        <taxon>Arthropoda</taxon>
        <taxon>Chelicerata</taxon>
        <taxon>Arachnida</taxon>
        <taxon>Acari</taxon>
        <taxon>Parasitiformes</taxon>
        <taxon>Ixodida</taxon>
        <taxon>Ixodoidea</taxon>
        <taxon>Ixodidae</taxon>
        <taxon>Rhipicephalinae</taxon>
        <taxon>Dermacentor</taxon>
    </lineage>
</organism>
<gene>
    <name evidence="1" type="ORF">HPB49_001343</name>
</gene>
<protein>
    <submittedName>
        <fullName evidence="1">Uncharacterized protein</fullName>
    </submittedName>
</protein>
<comment type="caution">
    <text evidence="1">The sequence shown here is derived from an EMBL/GenBank/DDBJ whole genome shotgun (WGS) entry which is preliminary data.</text>
</comment>
<sequence length="659" mass="73035">MLQNWSASRFIQPTTDVRVASISPPLRPWDGSHWELETVHFIPPCIDVNPPLDTTSEDGLFCPKISQGESDGGLCPSIWAQMTTIRSSFLATKISPVCWPSTRAVWMSRQGRDIDFLCSALPPCAVPMAVIKVIALDWSRRACRQLALTRLENITALVAFCRKTKDYEITYQEDMFAGLLKTPVDMCCAMLDVDLRDTINWNPLKVSGAGVGLELYYLLVEAIILFVYLSCRNSGRFFRSDSVGTPSRGSADTEVTKERNTVRRTCAQHALYNYALVAEEVHKWYGDDYAVCGFNLALPRDECFGLLGVYGCGKSTVAQMLAAVTVMTMGEAHMDDAKLSDSPREFEKLQLSPRPLLQWQSQVGFCPEEDALLDALSGLELLEIFARLRGVRSDKTEQLVDSVVGVTDLNECARLTCGTYSAGARRKLSIGLAIIGAPRVVILDDATRGVDITAREMIYEALRDVTRVGASAVILTSRSTEECEMVCTRVGLMAGGELKALGSMKALRESFSVGFAVTFTLADKFTSYMIGRMDKAVTQLFPGARRADCREGTFVYHVANRLPWSEVFSRLDAMRQWFTLESVLVAESSLDEVLLGMGRAEMAEDAAVSKRAAVEAFEPGRAGDPWGRDRQEKHERRQKVREHRRQDVAGVKSPNEDAA</sequence>
<keyword evidence="2" id="KW-1185">Reference proteome</keyword>
<evidence type="ECO:0000313" key="1">
    <source>
        <dbReference type="EMBL" id="KAH7970230.1"/>
    </source>
</evidence>
<dbReference type="EMBL" id="CM023480">
    <property type="protein sequence ID" value="KAH7970230.1"/>
    <property type="molecule type" value="Genomic_DNA"/>
</dbReference>
<accession>A0ACB8DHD6</accession>
<reference evidence="1" key="1">
    <citation type="submission" date="2020-05" db="EMBL/GenBank/DDBJ databases">
        <title>Large-scale comparative analyses of tick genomes elucidate their genetic diversity and vector capacities.</title>
        <authorList>
            <person name="Jia N."/>
            <person name="Wang J."/>
            <person name="Shi W."/>
            <person name="Du L."/>
            <person name="Sun Y."/>
            <person name="Zhan W."/>
            <person name="Jiang J."/>
            <person name="Wang Q."/>
            <person name="Zhang B."/>
            <person name="Ji P."/>
            <person name="Sakyi L.B."/>
            <person name="Cui X."/>
            <person name="Yuan T."/>
            <person name="Jiang B."/>
            <person name="Yang W."/>
            <person name="Lam T.T.-Y."/>
            <person name="Chang Q."/>
            <person name="Ding S."/>
            <person name="Wang X."/>
            <person name="Zhu J."/>
            <person name="Ruan X."/>
            <person name="Zhao L."/>
            <person name="Wei J."/>
            <person name="Que T."/>
            <person name="Du C."/>
            <person name="Cheng J."/>
            <person name="Dai P."/>
            <person name="Han X."/>
            <person name="Huang E."/>
            <person name="Gao Y."/>
            <person name="Liu J."/>
            <person name="Shao H."/>
            <person name="Ye R."/>
            <person name="Li L."/>
            <person name="Wei W."/>
            <person name="Wang X."/>
            <person name="Wang C."/>
            <person name="Yang T."/>
            <person name="Huo Q."/>
            <person name="Li W."/>
            <person name="Guo W."/>
            <person name="Chen H."/>
            <person name="Zhou L."/>
            <person name="Ni X."/>
            <person name="Tian J."/>
            <person name="Zhou Y."/>
            <person name="Sheng Y."/>
            <person name="Liu T."/>
            <person name="Pan Y."/>
            <person name="Xia L."/>
            <person name="Li J."/>
            <person name="Zhao F."/>
            <person name="Cao W."/>
        </authorList>
    </citation>
    <scope>NUCLEOTIDE SEQUENCE</scope>
    <source>
        <strain evidence="1">Dsil-2018</strain>
    </source>
</reference>
<proteinExistence type="predicted"/>
<name>A0ACB8DHD6_DERSI</name>
<dbReference type="Proteomes" id="UP000821865">
    <property type="component" value="Chromosome 11"/>
</dbReference>
<evidence type="ECO:0000313" key="2">
    <source>
        <dbReference type="Proteomes" id="UP000821865"/>
    </source>
</evidence>